<sequence>MLPNEGGKELRPTWTSSPSNPTSVIENENLDLHWRFNTGGSLTFAKFLLMGDDQSEKQLIALKSSSNGSVNVDSAFRDRFIFNISNYQALVTLVAVQRYDSARYRFQIANQDLDRINNDVNIRVLFPPSITSVQCPSALTEGDNVKLVCNFTGNPLPSVVWNRANTRETLSNREILFIEDIKRSDSGRYECLAWNGIGNNSREFCEVDVNYPAQIMDISINQTVQLGKNVTLYCRVMGNPVPTISWTHKNNVGSGSELHFDSARFNDHGWYKCTAQNGIGSPATARTYLDVAERASNVINVKMTITNEEFDTSLMYEESRRYQHLSKRVIEVIGDFFRTDKNFKSVEILRFERGSVVVIFNLRFERTVRNDNIFSALKHAALDRKLGKFTIDPLSIMAPQDAIISATSSPRVSSSGSTWILVGSLSGSLLFLLFIAFAFWVCWRRWKKDKPSSRGNGERDQLNEDEAETKPLTGTEEGVQICKMEQKPLSGNEKSLQISRNKGILHSMDPNVLANAKRATYTLERTTSGGDAVKETVELHFY</sequence>
<evidence type="ECO:0000256" key="1">
    <source>
        <dbReference type="ARBA" id="ARBA00004479"/>
    </source>
</evidence>
<gene>
    <name evidence="10" type="primary">Iglon5</name>
    <name evidence="10" type="ORF">AWC38_SpisGene1945</name>
</gene>
<keyword evidence="3" id="KW-1015">Disulfide bond</keyword>
<evidence type="ECO:0000256" key="5">
    <source>
        <dbReference type="ARBA" id="ARBA00023319"/>
    </source>
</evidence>
<keyword evidence="7" id="KW-1133">Transmembrane helix</keyword>
<evidence type="ECO:0000313" key="11">
    <source>
        <dbReference type="Proteomes" id="UP000225706"/>
    </source>
</evidence>
<evidence type="ECO:0000256" key="7">
    <source>
        <dbReference type="SAM" id="Phobius"/>
    </source>
</evidence>
<dbReference type="InterPro" id="IPR036364">
    <property type="entry name" value="SEA_dom_sf"/>
</dbReference>
<dbReference type="PANTHER" id="PTHR11640:SF164">
    <property type="entry name" value="MAM DOMAIN-CONTAINING GLYCOSYLPHOSPHATIDYLINOSITOL ANCHOR PROTEIN 1"/>
    <property type="match status" value="1"/>
</dbReference>
<protein>
    <submittedName>
        <fullName evidence="10">IgLON family member 5</fullName>
    </submittedName>
</protein>
<dbReference type="PANTHER" id="PTHR11640">
    <property type="entry name" value="NEPHRIN"/>
    <property type="match status" value="1"/>
</dbReference>
<dbReference type="InterPro" id="IPR003598">
    <property type="entry name" value="Ig_sub2"/>
</dbReference>
<comment type="subcellular location">
    <subcellularLocation>
        <location evidence="1">Membrane</location>
        <topology evidence="1">Single-pass type I membrane protein</topology>
    </subcellularLocation>
</comment>
<keyword evidence="5" id="KW-0393">Immunoglobulin domain</keyword>
<dbReference type="EMBL" id="LSMT01000014">
    <property type="protein sequence ID" value="PFX33229.1"/>
    <property type="molecule type" value="Genomic_DNA"/>
</dbReference>
<dbReference type="PROSITE" id="PS50024">
    <property type="entry name" value="SEA"/>
    <property type="match status" value="1"/>
</dbReference>
<dbReference type="InterPro" id="IPR003599">
    <property type="entry name" value="Ig_sub"/>
</dbReference>
<feature type="domain" description="Ig-like" evidence="9">
    <location>
        <begin position="212"/>
        <end position="292"/>
    </location>
</feature>
<evidence type="ECO:0000313" key="10">
    <source>
        <dbReference type="EMBL" id="PFX33229.1"/>
    </source>
</evidence>
<dbReference type="InterPro" id="IPR007110">
    <property type="entry name" value="Ig-like_dom"/>
</dbReference>
<dbReference type="Proteomes" id="UP000225706">
    <property type="component" value="Unassembled WGS sequence"/>
</dbReference>
<feature type="transmembrane region" description="Helical" evidence="7">
    <location>
        <begin position="419"/>
        <end position="443"/>
    </location>
</feature>
<keyword evidence="11" id="KW-1185">Reference proteome</keyword>
<proteinExistence type="predicted"/>
<dbReference type="InterPro" id="IPR036179">
    <property type="entry name" value="Ig-like_dom_sf"/>
</dbReference>
<keyword evidence="7" id="KW-0812">Transmembrane</keyword>
<dbReference type="GO" id="GO:0098609">
    <property type="term" value="P:cell-cell adhesion"/>
    <property type="evidence" value="ECO:0007669"/>
    <property type="project" value="TreeGrafter"/>
</dbReference>
<dbReference type="OrthoDB" id="10039395at2759"/>
<feature type="region of interest" description="Disordered" evidence="6">
    <location>
        <begin position="1"/>
        <end position="22"/>
    </location>
</feature>
<dbReference type="SMART" id="SM00408">
    <property type="entry name" value="IGc2"/>
    <property type="match status" value="2"/>
</dbReference>
<dbReference type="GO" id="GO:0005886">
    <property type="term" value="C:plasma membrane"/>
    <property type="evidence" value="ECO:0007669"/>
    <property type="project" value="TreeGrafter"/>
</dbReference>
<feature type="compositionally biased region" description="Basic and acidic residues" evidence="6">
    <location>
        <begin position="1"/>
        <end position="11"/>
    </location>
</feature>
<dbReference type="SUPFAM" id="SSF82671">
    <property type="entry name" value="SEA domain"/>
    <property type="match status" value="1"/>
</dbReference>
<reference evidence="11" key="1">
    <citation type="journal article" date="2017" name="bioRxiv">
        <title>Comparative analysis of the genomes of Stylophora pistillata and Acropora digitifera provides evidence for extensive differences between species of corals.</title>
        <authorList>
            <person name="Voolstra C.R."/>
            <person name="Li Y."/>
            <person name="Liew Y.J."/>
            <person name="Baumgarten S."/>
            <person name="Zoccola D."/>
            <person name="Flot J.-F."/>
            <person name="Tambutte S."/>
            <person name="Allemand D."/>
            <person name="Aranda M."/>
        </authorList>
    </citation>
    <scope>NUCLEOTIDE SEQUENCE [LARGE SCALE GENOMIC DNA]</scope>
</reference>
<feature type="domain" description="Ig-like" evidence="9">
    <location>
        <begin position="128"/>
        <end position="210"/>
    </location>
</feature>
<dbReference type="Gene3D" id="3.30.70.960">
    <property type="entry name" value="SEA domain"/>
    <property type="match status" value="1"/>
</dbReference>
<dbReference type="InterPro" id="IPR000082">
    <property type="entry name" value="SEA_dom"/>
</dbReference>
<keyword evidence="2 7" id="KW-0472">Membrane</keyword>
<dbReference type="PROSITE" id="PS50835">
    <property type="entry name" value="IG_LIKE"/>
    <property type="match status" value="2"/>
</dbReference>
<dbReference type="Pfam" id="PF01390">
    <property type="entry name" value="SEA"/>
    <property type="match status" value="1"/>
</dbReference>
<dbReference type="GO" id="GO:0050839">
    <property type="term" value="F:cell adhesion molecule binding"/>
    <property type="evidence" value="ECO:0007669"/>
    <property type="project" value="TreeGrafter"/>
</dbReference>
<evidence type="ECO:0000256" key="3">
    <source>
        <dbReference type="ARBA" id="ARBA00023157"/>
    </source>
</evidence>
<evidence type="ECO:0000259" key="9">
    <source>
        <dbReference type="PROSITE" id="PS50835"/>
    </source>
</evidence>
<dbReference type="SUPFAM" id="SSF48726">
    <property type="entry name" value="Immunoglobulin"/>
    <property type="match status" value="3"/>
</dbReference>
<feature type="compositionally biased region" description="Low complexity" evidence="6">
    <location>
        <begin position="12"/>
        <end position="22"/>
    </location>
</feature>
<comment type="caution">
    <text evidence="10">The sequence shown here is derived from an EMBL/GenBank/DDBJ whole genome shotgun (WGS) entry which is preliminary data.</text>
</comment>
<name>A0A2B4SVL7_STYPI</name>
<evidence type="ECO:0000256" key="4">
    <source>
        <dbReference type="ARBA" id="ARBA00023180"/>
    </source>
</evidence>
<feature type="compositionally biased region" description="Basic and acidic residues" evidence="6">
    <location>
        <begin position="449"/>
        <end position="462"/>
    </location>
</feature>
<keyword evidence="4" id="KW-0325">Glycoprotein</keyword>
<dbReference type="Gene3D" id="2.60.40.10">
    <property type="entry name" value="Immunoglobulins"/>
    <property type="match status" value="3"/>
</dbReference>
<dbReference type="GO" id="GO:0005911">
    <property type="term" value="C:cell-cell junction"/>
    <property type="evidence" value="ECO:0007669"/>
    <property type="project" value="TreeGrafter"/>
</dbReference>
<feature type="region of interest" description="Disordered" evidence="6">
    <location>
        <begin position="448"/>
        <end position="477"/>
    </location>
</feature>
<evidence type="ECO:0000256" key="6">
    <source>
        <dbReference type="SAM" id="MobiDB-lite"/>
    </source>
</evidence>
<evidence type="ECO:0000256" key="2">
    <source>
        <dbReference type="ARBA" id="ARBA00023136"/>
    </source>
</evidence>
<dbReference type="AlphaFoldDB" id="A0A2B4SVL7"/>
<dbReference type="InterPro" id="IPR013783">
    <property type="entry name" value="Ig-like_fold"/>
</dbReference>
<dbReference type="Pfam" id="PF13927">
    <property type="entry name" value="Ig_3"/>
    <property type="match status" value="2"/>
</dbReference>
<accession>A0A2B4SVL7</accession>
<dbReference type="InterPro" id="IPR051275">
    <property type="entry name" value="Cell_adhesion_signaling"/>
</dbReference>
<dbReference type="SMART" id="SM00409">
    <property type="entry name" value="IG"/>
    <property type="match status" value="3"/>
</dbReference>
<evidence type="ECO:0000259" key="8">
    <source>
        <dbReference type="PROSITE" id="PS50024"/>
    </source>
</evidence>
<organism evidence="10 11">
    <name type="scientific">Stylophora pistillata</name>
    <name type="common">Smooth cauliflower coral</name>
    <dbReference type="NCBI Taxonomy" id="50429"/>
    <lineage>
        <taxon>Eukaryota</taxon>
        <taxon>Metazoa</taxon>
        <taxon>Cnidaria</taxon>
        <taxon>Anthozoa</taxon>
        <taxon>Hexacorallia</taxon>
        <taxon>Scleractinia</taxon>
        <taxon>Astrocoeniina</taxon>
        <taxon>Pocilloporidae</taxon>
        <taxon>Stylophora</taxon>
    </lineage>
</organism>
<feature type="domain" description="SEA" evidence="8">
    <location>
        <begin position="295"/>
        <end position="403"/>
    </location>
</feature>